<name>A0AAD6AQ03_9TELE</name>
<protein>
    <submittedName>
        <fullName evidence="1">Uncharacterized protein</fullName>
    </submittedName>
</protein>
<dbReference type="Proteomes" id="UP001219934">
    <property type="component" value="Unassembled WGS sequence"/>
</dbReference>
<proteinExistence type="predicted"/>
<comment type="caution">
    <text evidence="1">The sequence shown here is derived from an EMBL/GenBank/DDBJ whole genome shotgun (WGS) entry which is preliminary data.</text>
</comment>
<gene>
    <name evidence="1" type="ORF">JOQ06_004374</name>
</gene>
<evidence type="ECO:0000313" key="1">
    <source>
        <dbReference type="EMBL" id="KAJ4928748.1"/>
    </source>
</evidence>
<evidence type="ECO:0000313" key="2">
    <source>
        <dbReference type="Proteomes" id="UP001219934"/>
    </source>
</evidence>
<keyword evidence="2" id="KW-1185">Reference proteome</keyword>
<sequence>RNPVQMKQLYRVPFERNAERVNDLRHQYADRVLEKDADVIRHDFICIDEAGFNLTKTRRRGRNIIGHRAIIDVPGQRGATSQCVLRSHRMVSSTAMPTL</sequence>
<dbReference type="AlphaFoldDB" id="A0AAD6AQ03"/>
<dbReference type="EMBL" id="JAPTMU010000017">
    <property type="protein sequence ID" value="KAJ4928748.1"/>
    <property type="molecule type" value="Genomic_DNA"/>
</dbReference>
<organism evidence="1 2">
    <name type="scientific">Pogonophryne albipinna</name>
    <dbReference type="NCBI Taxonomy" id="1090488"/>
    <lineage>
        <taxon>Eukaryota</taxon>
        <taxon>Metazoa</taxon>
        <taxon>Chordata</taxon>
        <taxon>Craniata</taxon>
        <taxon>Vertebrata</taxon>
        <taxon>Euteleostomi</taxon>
        <taxon>Actinopterygii</taxon>
        <taxon>Neopterygii</taxon>
        <taxon>Teleostei</taxon>
        <taxon>Neoteleostei</taxon>
        <taxon>Acanthomorphata</taxon>
        <taxon>Eupercaria</taxon>
        <taxon>Perciformes</taxon>
        <taxon>Notothenioidei</taxon>
        <taxon>Pogonophryne</taxon>
    </lineage>
</organism>
<accession>A0AAD6AQ03</accession>
<feature type="non-terminal residue" evidence="1">
    <location>
        <position position="1"/>
    </location>
</feature>
<reference evidence="1" key="1">
    <citation type="submission" date="2022-11" db="EMBL/GenBank/DDBJ databases">
        <title>Chromosome-level genome of Pogonophryne albipinna.</title>
        <authorList>
            <person name="Jo E."/>
        </authorList>
    </citation>
    <scope>NUCLEOTIDE SEQUENCE</scope>
    <source>
        <strain evidence="1">SGF0006</strain>
        <tissue evidence="1">Muscle</tissue>
    </source>
</reference>
<feature type="non-terminal residue" evidence="1">
    <location>
        <position position="99"/>
    </location>
</feature>